<evidence type="ECO:0000313" key="3">
    <source>
        <dbReference type="Proteomes" id="UP001201217"/>
    </source>
</evidence>
<comment type="caution">
    <text evidence="2">The sequence shown here is derived from an EMBL/GenBank/DDBJ whole genome shotgun (WGS) entry which is preliminary data.</text>
</comment>
<evidence type="ECO:0000259" key="1">
    <source>
        <dbReference type="Pfam" id="PF21703"/>
    </source>
</evidence>
<organism evidence="2 3">
    <name type="scientific">Maritalea mediterranea</name>
    <dbReference type="NCBI Taxonomy" id="2909667"/>
    <lineage>
        <taxon>Bacteria</taxon>
        <taxon>Pseudomonadati</taxon>
        <taxon>Pseudomonadota</taxon>
        <taxon>Alphaproteobacteria</taxon>
        <taxon>Hyphomicrobiales</taxon>
        <taxon>Devosiaceae</taxon>
        <taxon>Maritalea</taxon>
    </lineage>
</organism>
<keyword evidence="3" id="KW-1185">Reference proteome</keyword>
<evidence type="ECO:0000313" key="2">
    <source>
        <dbReference type="EMBL" id="MCF4099789.1"/>
    </source>
</evidence>
<accession>A0ABS9EC99</accession>
<dbReference type="Proteomes" id="UP001201217">
    <property type="component" value="Unassembled WGS sequence"/>
</dbReference>
<dbReference type="EMBL" id="JAKGTI010000004">
    <property type="protein sequence ID" value="MCF4099789.1"/>
    <property type="molecule type" value="Genomic_DNA"/>
</dbReference>
<feature type="domain" description="Capsid Gp10A/Gp10B-like" evidence="1">
    <location>
        <begin position="56"/>
        <end position="312"/>
    </location>
</feature>
<dbReference type="InterPro" id="IPR049301">
    <property type="entry name" value="Capsid_Gp10A/Gp10B-like_dom"/>
</dbReference>
<proteinExistence type="predicted"/>
<gene>
    <name evidence="2" type="ORF">L1I42_14940</name>
</gene>
<dbReference type="RefSeq" id="WP_236115534.1">
    <property type="nucleotide sequence ID" value="NZ_JAKGTI010000004.1"/>
</dbReference>
<name>A0ABS9EC99_9HYPH</name>
<dbReference type="Pfam" id="PF21703">
    <property type="entry name" value="Gp10A-like"/>
    <property type="match status" value="1"/>
</dbReference>
<protein>
    <recommendedName>
        <fullName evidence="1">Capsid Gp10A/Gp10B-like domain-containing protein</fullName>
    </recommendedName>
</protein>
<reference evidence="2 3" key="1">
    <citation type="submission" date="2022-01" db="EMBL/GenBank/DDBJ databases">
        <title>Maritalea mediterranea sp. nov., isolated from marine plastic residues from the Malva-rosa beach (Valencia, Spain).</title>
        <authorList>
            <person name="Vidal-Verdu A."/>
            <person name="Molina-Menor E."/>
            <person name="Pascual J."/>
            <person name="Pereto J."/>
            <person name="Porcar M."/>
        </authorList>
    </citation>
    <scope>NUCLEOTIDE SEQUENCE [LARGE SCALE GENOMIC DNA]</scope>
    <source>
        <strain evidence="2 3">P4.10X</strain>
    </source>
</reference>
<sequence length="320" mass="34570">MSQFSATNAGVPAGPSHADNLFLKTFSGETLKIFHENTVQKGRHRERTIKHGKSAQFPAIGGAVAEYHTPGHVILGQNIEHGEKVIAIDDLLTSSVFISNIEEAMNHYEVRKDFTFEVGKALADANDQHLFAIAAKACINGTTGAVTEMGPATVDNIGAAPTLSDIVQSFYDAAKHFDATRVPKNERYAFVDYSVYWDLIKDGSLLDRDFGNDNGNQADGRIYKVAGFSIVPTANLAMNFGVDTIAGKRAGANVADYTVDASNALILFQQKQALGTVKLMNLATEKEYQVNRQGTLVVSKLAVGHGVLRPECLRLVRASA</sequence>